<evidence type="ECO:0000313" key="2">
    <source>
        <dbReference type="Proteomes" id="UP000534783"/>
    </source>
</evidence>
<reference evidence="1 2" key="1">
    <citation type="journal article" date="2020" name="Nature">
        <title>Bacterial chemolithoautotrophy via manganese oxidation.</title>
        <authorList>
            <person name="Yu H."/>
            <person name="Leadbetter J.R."/>
        </authorList>
    </citation>
    <scope>NUCLEOTIDE SEQUENCE [LARGE SCALE GENOMIC DNA]</scope>
    <source>
        <strain evidence="1 2">Mn-1</strain>
    </source>
</reference>
<evidence type="ECO:0000313" key="1">
    <source>
        <dbReference type="EMBL" id="NKE73487.1"/>
    </source>
</evidence>
<dbReference type="NCBIfam" id="TIGR03737">
    <property type="entry name" value="PRTRC_B"/>
    <property type="match status" value="1"/>
</dbReference>
<organism evidence="1 2">
    <name type="scientific">Candidatus Manganitrophus noduliformans</name>
    <dbReference type="NCBI Taxonomy" id="2606439"/>
    <lineage>
        <taxon>Bacteria</taxon>
        <taxon>Pseudomonadati</taxon>
        <taxon>Nitrospirota</taxon>
        <taxon>Nitrospiria</taxon>
        <taxon>Candidatus Troglogloeales</taxon>
        <taxon>Candidatus Manganitrophaceae</taxon>
        <taxon>Candidatus Manganitrophus</taxon>
    </lineage>
</organism>
<gene>
    <name evidence="1" type="ORF">MNODULE_22255</name>
</gene>
<dbReference type="RefSeq" id="WP_168063444.1">
    <property type="nucleotide sequence ID" value="NZ_VTOW01000007.1"/>
</dbReference>
<dbReference type="EMBL" id="VTOW01000007">
    <property type="protein sequence ID" value="NKE73487.1"/>
    <property type="molecule type" value="Genomic_DNA"/>
</dbReference>
<sequence>MIQQLDLKAALLYYRGAPSAAGDYWQIHSVEKDKAGVPVLREGIPVERRTLAELCKEILPSLYQNFGWIDPGLLAYGAGSEGPLLFWRPSIRRSIYFGRTLNLESGIVTWPALVFLARPKELHVFAVNADQRPELDTPLLMPPFFNIYEDCRVCLGTTRAPATCWPDETQRWGEAFYKSEFTQAGAKDRLFLKRGSLAAFWRSRPAAKTNGFPYKQLKGAGLTIRDLLRRAGLQKDKNRR</sequence>
<dbReference type="AlphaFoldDB" id="A0A7X6DU68"/>
<dbReference type="Proteomes" id="UP000534783">
    <property type="component" value="Unassembled WGS sequence"/>
</dbReference>
<dbReference type="Pfam" id="PF14460">
    <property type="entry name" value="Prok-E2_D"/>
    <property type="match status" value="1"/>
</dbReference>
<dbReference type="InterPro" id="IPR032787">
    <property type="entry name" value="Prok-E2_D"/>
</dbReference>
<name>A0A7X6DU68_9BACT</name>
<dbReference type="InterPro" id="IPR022280">
    <property type="entry name" value="PRTRC_protein-B"/>
</dbReference>
<comment type="caution">
    <text evidence="1">The sequence shown here is derived from an EMBL/GenBank/DDBJ whole genome shotgun (WGS) entry which is preliminary data.</text>
</comment>
<accession>A0A7X6DU68</accession>
<protein>
    <submittedName>
        <fullName evidence="1">PRTRC system protein B</fullName>
    </submittedName>
</protein>
<keyword evidence="2" id="KW-1185">Reference proteome</keyword>
<proteinExistence type="predicted"/>